<proteinExistence type="predicted"/>
<keyword evidence="3" id="KW-1185">Reference proteome</keyword>
<accession>A0A4U0F6W3</accession>
<dbReference type="Gene3D" id="6.10.10.80">
    <property type="entry name" value="Small, acid-soluble spore protein, alpha/beta type-like"/>
    <property type="match status" value="1"/>
</dbReference>
<reference evidence="2 3" key="1">
    <citation type="submission" date="2019-04" db="EMBL/GenBank/DDBJ databases">
        <title>Cohnella sp. nov., isolated from soil.</title>
        <authorList>
            <person name="Kim W."/>
        </authorList>
    </citation>
    <scope>NUCLEOTIDE SEQUENCE [LARGE SCALE GENOMIC DNA]</scope>
    <source>
        <strain evidence="2 3">CAU 1483</strain>
    </source>
</reference>
<gene>
    <name evidence="2" type="ORF">E5161_17215</name>
</gene>
<dbReference type="Pfam" id="PF00269">
    <property type="entry name" value="SASP"/>
    <property type="match status" value="1"/>
</dbReference>
<dbReference type="AlphaFoldDB" id="A0A4U0F6W3"/>
<dbReference type="InterPro" id="IPR050847">
    <property type="entry name" value="SASP_DNA-binding"/>
</dbReference>
<dbReference type="GO" id="GO:0003690">
    <property type="term" value="F:double-stranded DNA binding"/>
    <property type="evidence" value="ECO:0007669"/>
    <property type="project" value="InterPro"/>
</dbReference>
<dbReference type="InterPro" id="IPR038300">
    <property type="entry name" value="SASP_sf_alpha/beta"/>
</dbReference>
<name>A0A4U0F6W3_9BACL</name>
<organism evidence="2 3">
    <name type="scientific">Cohnella pontilimi</name>
    <dbReference type="NCBI Taxonomy" id="2564100"/>
    <lineage>
        <taxon>Bacteria</taxon>
        <taxon>Bacillati</taxon>
        <taxon>Bacillota</taxon>
        <taxon>Bacilli</taxon>
        <taxon>Bacillales</taxon>
        <taxon>Paenibacillaceae</taxon>
        <taxon>Cohnella</taxon>
    </lineage>
</organism>
<dbReference type="PANTHER" id="PTHR36107">
    <property type="entry name" value="SMALL, ACID-SOLUBLE SPORE PROTEIN A"/>
    <property type="match status" value="1"/>
</dbReference>
<comment type="function">
    <text evidence="1">SASP are bound to spore DNA. They are double-stranded DNA-binding proteins that cause DNA to change to an a-like conformation. They protect the DNA backbone from chemical and enzymatic cleavage and are thus involved in dormant spore's high resistance to UV light.</text>
</comment>
<evidence type="ECO:0000313" key="2">
    <source>
        <dbReference type="EMBL" id="TJY39694.1"/>
    </source>
</evidence>
<dbReference type="OrthoDB" id="2939151at2"/>
<dbReference type="GO" id="GO:0006265">
    <property type="term" value="P:DNA topological change"/>
    <property type="evidence" value="ECO:0007669"/>
    <property type="project" value="InterPro"/>
</dbReference>
<dbReference type="InterPro" id="IPR001448">
    <property type="entry name" value="SASP_alpha/beta-type"/>
</dbReference>
<protein>
    <submittedName>
        <fullName evidence="2">Alpha/beta-type small acid-soluble spore protein</fullName>
    </submittedName>
</protein>
<dbReference type="Proteomes" id="UP000309673">
    <property type="component" value="Unassembled WGS sequence"/>
</dbReference>
<evidence type="ECO:0000256" key="1">
    <source>
        <dbReference type="ARBA" id="ARBA00003863"/>
    </source>
</evidence>
<evidence type="ECO:0000313" key="3">
    <source>
        <dbReference type="Proteomes" id="UP000309673"/>
    </source>
</evidence>
<comment type="caution">
    <text evidence="2">The sequence shown here is derived from an EMBL/GenBank/DDBJ whole genome shotgun (WGS) entry which is preliminary data.</text>
</comment>
<dbReference type="RefSeq" id="WP_136779128.1">
    <property type="nucleotide sequence ID" value="NZ_SUPK01000009.1"/>
</dbReference>
<dbReference type="PANTHER" id="PTHR36107:SF1">
    <property type="entry name" value="SMALL, ACID-SOLUBLE SPORE PROTEIN A"/>
    <property type="match status" value="1"/>
</dbReference>
<sequence length="79" mass="8329">MPGRRQNLVPQARQGLDQLKYEVAQSIGVTLPQDGYYGFLQTRDAGAIGGNMVRQMITLAEQQLAGQAGGAALGAQAGR</sequence>
<dbReference type="EMBL" id="SUPK01000009">
    <property type="protein sequence ID" value="TJY39694.1"/>
    <property type="molecule type" value="Genomic_DNA"/>
</dbReference>